<dbReference type="Pfam" id="PF00378">
    <property type="entry name" value="ECH_1"/>
    <property type="match status" value="1"/>
</dbReference>
<dbReference type="PANTHER" id="PTHR11941">
    <property type="entry name" value="ENOYL-COA HYDRATASE-RELATED"/>
    <property type="match status" value="1"/>
</dbReference>
<dbReference type="Proteomes" id="UP000269692">
    <property type="component" value="Unassembled WGS sequence"/>
</dbReference>
<evidence type="ECO:0000256" key="1">
    <source>
        <dbReference type="ARBA" id="ARBA00005254"/>
    </source>
</evidence>
<evidence type="ECO:0000313" key="4">
    <source>
        <dbReference type="Proteomes" id="UP000269692"/>
    </source>
</evidence>
<dbReference type="EMBL" id="RCTF01000002">
    <property type="protein sequence ID" value="RLP81111.1"/>
    <property type="molecule type" value="Genomic_DNA"/>
</dbReference>
<dbReference type="SUPFAM" id="SSF52096">
    <property type="entry name" value="ClpP/crotonase"/>
    <property type="match status" value="1"/>
</dbReference>
<keyword evidence="4" id="KW-1185">Reference proteome</keyword>
<dbReference type="InterPro" id="IPR001753">
    <property type="entry name" value="Enoyl-CoA_hydra/iso"/>
</dbReference>
<dbReference type="CDD" id="cd06558">
    <property type="entry name" value="crotonase-like"/>
    <property type="match status" value="1"/>
</dbReference>
<dbReference type="GO" id="GO:0004300">
    <property type="term" value="F:enoyl-CoA hydratase activity"/>
    <property type="evidence" value="ECO:0007669"/>
    <property type="project" value="UniProtKB-EC"/>
</dbReference>
<dbReference type="Gene3D" id="3.90.226.10">
    <property type="entry name" value="2-enoyl-CoA Hydratase, Chain A, domain 1"/>
    <property type="match status" value="1"/>
</dbReference>
<comment type="similarity">
    <text evidence="1">Belongs to the enoyl-CoA hydratase/isomerase family.</text>
</comment>
<dbReference type="OrthoDB" id="9810797at2"/>
<dbReference type="AlphaFoldDB" id="A0A3L7ANB2"/>
<dbReference type="GO" id="GO:0006635">
    <property type="term" value="P:fatty acid beta-oxidation"/>
    <property type="evidence" value="ECO:0007669"/>
    <property type="project" value="TreeGrafter"/>
</dbReference>
<organism evidence="3 4">
    <name type="scientific">Xanthobacter tagetidis</name>
    <dbReference type="NCBI Taxonomy" id="60216"/>
    <lineage>
        <taxon>Bacteria</taxon>
        <taxon>Pseudomonadati</taxon>
        <taxon>Pseudomonadota</taxon>
        <taxon>Alphaproteobacteria</taxon>
        <taxon>Hyphomicrobiales</taxon>
        <taxon>Xanthobacteraceae</taxon>
        <taxon>Xanthobacter</taxon>
    </lineage>
</organism>
<dbReference type="PANTHER" id="PTHR11941:SF54">
    <property type="entry name" value="ENOYL-COA HYDRATASE, MITOCHONDRIAL"/>
    <property type="match status" value="1"/>
</dbReference>
<dbReference type="InterPro" id="IPR014748">
    <property type="entry name" value="Enoyl-CoA_hydra_C"/>
</dbReference>
<name>A0A3L7ANB2_9HYPH</name>
<dbReference type="EC" id="4.2.1.17" evidence="3"/>
<comment type="caution">
    <text evidence="3">The sequence shown here is derived from an EMBL/GenBank/DDBJ whole genome shotgun (WGS) entry which is preliminary data.</text>
</comment>
<dbReference type="Gene3D" id="1.10.12.10">
    <property type="entry name" value="Lyase 2-enoyl-coa Hydratase, Chain A, domain 2"/>
    <property type="match status" value="1"/>
</dbReference>
<sequence length="267" mass="28317">MNGTAEAEGRIVAEREGPVARLVIDNPTRRNAIDLAMWRQASDLLDEMAQAPEVRVLLVEGRGGKAFASGADISKFERERGTAEAVAQYNEIAAGAYRRLKHFPKPTLASIGGFCIGGGLALALCCDIRICEEGSRFAVPAAKLGLGYGIEGQRNLTEAVGPAVAADLLFSGRQVDAAEALALGLVNRVVPAADRAAEAAAYAATIAANAPMTLALAKACKLALTPAVNPEEEMRLQDMVRACYASEDYKEGRRAFLEKRVPVFSGR</sequence>
<evidence type="ECO:0000256" key="2">
    <source>
        <dbReference type="ARBA" id="ARBA00023239"/>
    </source>
</evidence>
<dbReference type="InterPro" id="IPR029045">
    <property type="entry name" value="ClpP/crotonase-like_dom_sf"/>
</dbReference>
<protein>
    <submittedName>
        <fullName evidence="3">Enoyl-CoA hydratase</fullName>
        <ecNumber evidence="3">4.2.1.17</ecNumber>
    </submittedName>
</protein>
<reference evidence="3 4" key="1">
    <citation type="submission" date="2018-10" db="EMBL/GenBank/DDBJ databases">
        <title>Xanthobacter tagetidis genome sequencing and assembly.</title>
        <authorList>
            <person name="Maclea K.S."/>
            <person name="Goen A.E."/>
            <person name="Fatima S.A."/>
        </authorList>
    </citation>
    <scope>NUCLEOTIDE SEQUENCE [LARGE SCALE GENOMIC DNA]</scope>
    <source>
        <strain evidence="3 4">ATCC 700314</strain>
    </source>
</reference>
<dbReference type="RefSeq" id="WP_121621963.1">
    <property type="nucleotide sequence ID" value="NZ_JACIIW010000003.1"/>
</dbReference>
<dbReference type="NCBIfam" id="NF004781">
    <property type="entry name" value="PRK06127.1"/>
    <property type="match status" value="1"/>
</dbReference>
<keyword evidence="2 3" id="KW-0456">Lyase</keyword>
<accession>A0A3L7ANB2</accession>
<proteinExistence type="inferred from homology"/>
<gene>
    <name evidence="3" type="ORF">D9R14_03715</name>
</gene>
<evidence type="ECO:0000313" key="3">
    <source>
        <dbReference type="EMBL" id="RLP81111.1"/>
    </source>
</evidence>